<proteinExistence type="predicted"/>
<dbReference type="Proteomes" id="UP000219688">
    <property type="component" value="Unassembled WGS sequence"/>
</dbReference>
<evidence type="ECO:0008006" key="3">
    <source>
        <dbReference type="Google" id="ProtNLM"/>
    </source>
</evidence>
<gene>
    <name evidence="1" type="ORF">SAMN05421879_103173</name>
</gene>
<accession>A0A285VK94</accession>
<dbReference type="AlphaFoldDB" id="A0A285VK94"/>
<dbReference type="RefSeq" id="WP_097187518.1">
    <property type="nucleotide sequence ID" value="NZ_OBQK01000003.1"/>
</dbReference>
<keyword evidence="2" id="KW-1185">Reference proteome</keyword>
<reference evidence="2" key="1">
    <citation type="submission" date="2017-08" db="EMBL/GenBank/DDBJ databases">
        <authorList>
            <person name="Varghese N."/>
            <person name="Submissions S."/>
        </authorList>
    </citation>
    <scope>NUCLEOTIDE SEQUENCE [LARGE SCALE GENOMIC DNA]</scope>
    <source>
        <strain evidence="2">USBA17B2</strain>
    </source>
</reference>
<evidence type="ECO:0000313" key="2">
    <source>
        <dbReference type="Proteomes" id="UP000219688"/>
    </source>
</evidence>
<name>A0A285VK94_9MICO</name>
<protein>
    <recommendedName>
        <fullName evidence="3">Acetone carboxylase</fullName>
    </recommendedName>
</protein>
<sequence length="75" mass="8512">MRTVPPTDRLVCSAKGCRRVASHAVIWRNPRLHAADRRKVWLACTDHRDDLASFVQLRGFLLEVVEVDRLTSADG</sequence>
<evidence type="ECO:0000313" key="1">
    <source>
        <dbReference type="EMBL" id="SOC54489.1"/>
    </source>
</evidence>
<organism evidence="1 2">
    <name type="scientific">Ornithinimicrobium cerasi</name>
    <dbReference type="NCBI Taxonomy" id="2248773"/>
    <lineage>
        <taxon>Bacteria</taxon>
        <taxon>Bacillati</taxon>
        <taxon>Actinomycetota</taxon>
        <taxon>Actinomycetes</taxon>
        <taxon>Micrococcales</taxon>
        <taxon>Ornithinimicrobiaceae</taxon>
        <taxon>Ornithinimicrobium</taxon>
    </lineage>
</organism>
<dbReference type="EMBL" id="OBQK01000003">
    <property type="protein sequence ID" value="SOC54489.1"/>
    <property type="molecule type" value="Genomic_DNA"/>
</dbReference>